<protein>
    <submittedName>
        <fullName evidence="6">MarR family transcriptional regulator</fullName>
    </submittedName>
</protein>
<evidence type="ECO:0000256" key="2">
    <source>
        <dbReference type="ARBA" id="ARBA00023125"/>
    </source>
</evidence>
<dbReference type="InterPro" id="IPR036390">
    <property type="entry name" value="WH_DNA-bd_sf"/>
</dbReference>
<dbReference type="PROSITE" id="PS01117">
    <property type="entry name" value="HTH_MARR_1"/>
    <property type="match status" value="1"/>
</dbReference>
<keyword evidence="2" id="KW-0238">DNA-binding</keyword>
<reference evidence="6 7" key="1">
    <citation type="journal article" date="2019" name="Int. J. Syst. Evol. Microbiol.">
        <title>The Global Catalogue of Microorganisms (GCM) 10K type strain sequencing project: providing services to taxonomists for standard genome sequencing and annotation.</title>
        <authorList>
            <consortium name="The Broad Institute Genomics Platform"/>
            <consortium name="The Broad Institute Genome Sequencing Center for Infectious Disease"/>
            <person name="Wu L."/>
            <person name="Ma J."/>
        </authorList>
    </citation>
    <scope>NUCLEOTIDE SEQUENCE [LARGE SCALE GENOMIC DNA]</scope>
    <source>
        <strain evidence="6 7">JCM 15503</strain>
    </source>
</reference>
<dbReference type="InterPro" id="IPR000835">
    <property type="entry name" value="HTH_MarR-typ"/>
</dbReference>
<evidence type="ECO:0000313" key="7">
    <source>
        <dbReference type="Proteomes" id="UP001500279"/>
    </source>
</evidence>
<keyword evidence="3" id="KW-0804">Transcription</keyword>
<dbReference type="RefSeq" id="WP_231010418.1">
    <property type="nucleotide sequence ID" value="NZ_BAAAEW010000004.1"/>
</dbReference>
<dbReference type="EMBL" id="BAAAEW010000004">
    <property type="protein sequence ID" value="GAA0742770.1"/>
    <property type="molecule type" value="Genomic_DNA"/>
</dbReference>
<name>A0ABN1JMK4_9BURK</name>
<dbReference type="Proteomes" id="UP001500279">
    <property type="component" value="Unassembled WGS sequence"/>
</dbReference>
<accession>A0ABN1JMK4</accession>
<dbReference type="PANTHER" id="PTHR42756:SF1">
    <property type="entry name" value="TRANSCRIPTIONAL REPRESSOR OF EMRAB OPERON"/>
    <property type="match status" value="1"/>
</dbReference>
<evidence type="ECO:0000256" key="3">
    <source>
        <dbReference type="ARBA" id="ARBA00023163"/>
    </source>
</evidence>
<dbReference type="SMART" id="SM00347">
    <property type="entry name" value="HTH_MARR"/>
    <property type="match status" value="1"/>
</dbReference>
<keyword evidence="1" id="KW-0805">Transcription regulation</keyword>
<dbReference type="Gene3D" id="1.10.10.10">
    <property type="entry name" value="Winged helix-like DNA-binding domain superfamily/Winged helix DNA-binding domain"/>
    <property type="match status" value="1"/>
</dbReference>
<keyword evidence="7" id="KW-1185">Reference proteome</keyword>
<comment type="caution">
    <text evidence="6">The sequence shown here is derived from an EMBL/GenBank/DDBJ whole genome shotgun (WGS) entry which is preliminary data.</text>
</comment>
<gene>
    <name evidence="6" type="ORF">GCM10009107_06610</name>
</gene>
<evidence type="ECO:0000256" key="1">
    <source>
        <dbReference type="ARBA" id="ARBA00023015"/>
    </source>
</evidence>
<feature type="region of interest" description="Disordered" evidence="4">
    <location>
        <begin position="1"/>
        <end position="34"/>
    </location>
</feature>
<evidence type="ECO:0000259" key="5">
    <source>
        <dbReference type="PROSITE" id="PS50995"/>
    </source>
</evidence>
<organism evidence="6 7">
    <name type="scientific">Ideonella azotifigens</name>
    <dbReference type="NCBI Taxonomy" id="513160"/>
    <lineage>
        <taxon>Bacteria</taxon>
        <taxon>Pseudomonadati</taxon>
        <taxon>Pseudomonadota</taxon>
        <taxon>Betaproteobacteria</taxon>
        <taxon>Burkholderiales</taxon>
        <taxon>Sphaerotilaceae</taxon>
        <taxon>Ideonella</taxon>
    </lineage>
</organism>
<dbReference type="PANTHER" id="PTHR42756">
    <property type="entry name" value="TRANSCRIPTIONAL REGULATOR, MARR"/>
    <property type="match status" value="1"/>
</dbReference>
<feature type="compositionally biased region" description="Polar residues" evidence="4">
    <location>
        <begin position="1"/>
        <end position="12"/>
    </location>
</feature>
<proteinExistence type="predicted"/>
<dbReference type="Pfam" id="PF01047">
    <property type="entry name" value="MarR"/>
    <property type="match status" value="1"/>
</dbReference>
<dbReference type="PROSITE" id="PS50995">
    <property type="entry name" value="HTH_MARR_2"/>
    <property type="match status" value="1"/>
</dbReference>
<evidence type="ECO:0000256" key="4">
    <source>
        <dbReference type="SAM" id="MobiDB-lite"/>
    </source>
</evidence>
<dbReference type="InterPro" id="IPR023187">
    <property type="entry name" value="Tscrpt_reg_MarR-type_CS"/>
</dbReference>
<dbReference type="PRINTS" id="PR00598">
    <property type="entry name" value="HTHMARR"/>
</dbReference>
<sequence length="172" mass="19023">MNQHSQPPTSDIASGATPGITPDTTPDTRYKNPGYLMNRASRLLMRRAERRLVKFGLAYAQVPVMVTLKYSEAGLCQKDLAALMQIEQPAMAELLARMARDGLILREPDPKDRRSSLVTLTEQARQLLPQARQTLRQGSSEALADFSEAEAEQFIGLLQRVVANLENSAALD</sequence>
<dbReference type="SUPFAM" id="SSF46785">
    <property type="entry name" value="Winged helix' DNA-binding domain"/>
    <property type="match status" value="1"/>
</dbReference>
<dbReference type="InterPro" id="IPR036388">
    <property type="entry name" value="WH-like_DNA-bd_sf"/>
</dbReference>
<evidence type="ECO:0000313" key="6">
    <source>
        <dbReference type="EMBL" id="GAA0742770.1"/>
    </source>
</evidence>
<feature type="domain" description="HTH marR-type" evidence="5">
    <location>
        <begin position="30"/>
        <end position="163"/>
    </location>
</feature>